<dbReference type="CDD" id="cd06225">
    <property type="entry name" value="HAMP"/>
    <property type="match status" value="1"/>
</dbReference>
<keyword evidence="6" id="KW-0808">Transferase</keyword>
<dbReference type="Pfam" id="PF02743">
    <property type="entry name" value="dCache_1"/>
    <property type="match status" value="1"/>
</dbReference>
<dbReference type="RefSeq" id="WP_214175038.1">
    <property type="nucleotide sequence ID" value="NZ_JAHCVK010000002.1"/>
</dbReference>
<dbReference type="InterPro" id="IPR029016">
    <property type="entry name" value="GAF-like_dom_sf"/>
</dbReference>
<keyword evidence="10 12" id="KW-0472">Membrane</keyword>
<comment type="caution">
    <text evidence="17">The sequence shown here is derived from an EMBL/GenBank/DDBJ whole genome shotgun (WGS) entry which is preliminary data.</text>
</comment>
<feature type="domain" description="HAMP" evidence="16">
    <location>
        <begin position="307"/>
        <end position="360"/>
    </location>
</feature>
<dbReference type="Proteomes" id="UP000756860">
    <property type="component" value="Unassembled WGS sequence"/>
</dbReference>
<dbReference type="CDD" id="cd12914">
    <property type="entry name" value="PDC1_DGC_like"/>
    <property type="match status" value="1"/>
</dbReference>
<dbReference type="EC" id="2.7.13.3" evidence="3"/>
<feature type="transmembrane region" description="Helical" evidence="12">
    <location>
        <begin position="12"/>
        <end position="32"/>
    </location>
</feature>
<dbReference type="Gene3D" id="1.10.287.130">
    <property type="match status" value="1"/>
</dbReference>
<dbReference type="NCBIfam" id="TIGR00229">
    <property type="entry name" value="sensory_box"/>
    <property type="match status" value="2"/>
</dbReference>
<reference evidence="17 18" key="1">
    <citation type="submission" date="2021-05" db="EMBL/GenBank/DDBJ databases">
        <title>The draft genome of Geobacter luticola JCM 17780.</title>
        <authorList>
            <person name="Xu Z."/>
            <person name="Masuda Y."/>
            <person name="Itoh H."/>
            <person name="Senoo K."/>
        </authorList>
    </citation>
    <scope>NUCLEOTIDE SEQUENCE [LARGE SCALE GENOMIC DNA]</scope>
    <source>
        <strain evidence="17 18">JCM 17780</strain>
    </source>
</reference>
<evidence type="ECO:0000259" key="14">
    <source>
        <dbReference type="PROSITE" id="PS50112"/>
    </source>
</evidence>
<dbReference type="SMART" id="SM00091">
    <property type="entry name" value="PAS"/>
    <property type="match status" value="2"/>
</dbReference>
<evidence type="ECO:0000256" key="5">
    <source>
        <dbReference type="ARBA" id="ARBA00022553"/>
    </source>
</evidence>
<comment type="catalytic activity">
    <reaction evidence="1">
        <text>ATP + protein L-histidine = ADP + protein N-phospho-L-histidine.</text>
        <dbReference type="EC" id="2.7.13.3"/>
    </reaction>
</comment>
<dbReference type="CDD" id="cd18774">
    <property type="entry name" value="PDC2_HK_sensor"/>
    <property type="match status" value="1"/>
</dbReference>
<dbReference type="Gene3D" id="3.30.565.10">
    <property type="entry name" value="Histidine kinase-like ATPase, C-terminal domain"/>
    <property type="match status" value="1"/>
</dbReference>
<feature type="domain" description="Histidine kinase" evidence="13">
    <location>
        <begin position="808"/>
        <end position="1018"/>
    </location>
</feature>
<dbReference type="InterPro" id="IPR000700">
    <property type="entry name" value="PAS-assoc_C"/>
</dbReference>
<dbReference type="InterPro" id="IPR003018">
    <property type="entry name" value="GAF"/>
</dbReference>
<comment type="subcellular location">
    <subcellularLocation>
        <location evidence="2">Cell membrane</location>
        <topology evidence="2">Multi-pass membrane protein</topology>
    </subcellularLocation>
</comment>
<dbReference type="SMART" id="SM00387">
    <property type="entry name" value="HATPase_c"/>
    <property type="match status" value="1"/>
</dbReference>
<evidence type="ECO:0000256" key="11">
    <source>
        <dbReference type="SAM" id="Coils"/>
    </source>
</evidence>
<dbReference type="PANTHER" id="PTHR42878">
    <property type="entry name" value="TWO-COMPONENT HISTIDINE KINASE"/>
    <property type="match status" value="1"/>
</dbReference>
<dbReference type="InterPro" id="IPR035965">
    <property type="entry name" value="PAS-like_dom_sf"/>
</dbReference>
<dbReference type="InterPro" id="IPR036097">
    <property type="entry name" value="HisK_dim/P_sf"/>
</dbReference>
<dbReference type="InterPro" id="IPR005467">
    <property type="entry name" value="His_kinase_dom"/>
</dbReference>
<dbReference type="CDD" id="cd00130">
    <property type="entry name" value="PAS"/>
    <property type="match status" value="2"/>
</dbReference>
<dbReference type="SMART" id="SM00304">
    <property type="entry name" value="HAMP"/>
    <property type="match status" value="1"/>
</dbReference>
<organism evidence="17 18">
    <name type="scientific">Geomobilimonas luticola</name>
    <dbReference type="NCBI Taxonomy" id="1114878"/>
    <lineage>
        <taxon>Bacteria</taxon>
        <taxon>Pseudomonadati</taxon>
        <taxon>Thermodesulfobacteriota</taxon>
        <taxon>Desulfuromonadia</taxon>
        <taxon>Geobacterales</taxon>
        <taxon>Geobacteraceae</taxon>
        <taxon>Geomobilimonas</taxon>
    </lineage>
</organism>
<dbReference type="SUPFAM" id="SSF47384">
    <property type="entry name" value="Homodimeric domain of signal transducing histidine kinase"/>
    <property type="match status" value="1"/>
</dbReference>
<evidence type="ECO:0000256" key="7">
    <source>
        <dbReference type="ARBA" id="ARBA00022692"/>
    </source>
</evidence>
<keyword evidence="4" id="KW-1003">Cell membrane</keyword>
<dbReference type="Pfam" id="PF00989">
    <property type="entry name" value="PAS"/>
    <property type="match status" value="1"/>
</dbReference>
<dbReference type="Pfam" id="PF00512">
    <property type="entry name" value="HisKA"/>
    <property type="match status" value="1"/>
</dbReference>
<evidence type="ECO:0000256" key="3">
    <source>
        <dbReference type="ARBA" id="ARBA00012438"/>
    </source>
</evidence>
<keyword evidence="9 12" id="KW-1133">Transmembrane helix</keyword>
<dbReference type="InterPro" id="IPR004358">
    <property type="entry name" value="Sig_transdc_His_kin-like_C"/>
</dbReference>
<evidence type="ECO:0000256" key="2">
    <source>
        <dbReference type="ARBA" id="ARBA00004651"/>
    </source>
</evidence>
<evidence type="ECO:0000256" key="8">
    <source>
        <dbReference type="ARBA" id="ARBA00022777"/>
    </source>
</evidence>
<sequence>MKDLSMKTKMALAVSLMFVVVIVLLAWGALYYQEQSLGKAISRQQYALVSSLAANIDDKLALAHNALITAARELPPETVRSSDRAQHFLDARILLLSVFDNGLFLISRDGKLIAESPFLPGRRELDLTSQEYFRQTIATGKPCISKPYTSSRTPGHPAIFLSAPVFDRQGRLTGILGGSFDLWGRNFLQDLSRTRYGDASYFYLTDRDRTIIVHPDRNRILTRMSPGATPLYEKALAGFEGSEETISSQGIRVISSVRHLRTAGWILAANYPSAEAYAPLKTTRHYFLLATLVLTIAVLAIVWLLMKRLTAPLATFTRHVESLPADFGHHHLLEIDSSDEIGVMAQAFNQMVSELETQQTVNESRLKTLLRLNEMTSSSLKEIADLALEETVRLTRSTIGYLAFVNDDESVLTMYSWSRAAMQECAISDKPREYPLSGTGLWGEAVRQRRPVITNDYTAPNPCKKGYPPGHVEVRRHMNAPIFDGERIVIVAGVGNKDEEYDETDVHQLTLLMQGMWRLMQHRRAEEALREEKEKFSLAFQAVPSALVIATLADGKYLEVNEAFERMMEYRRDEVIGRCSLGLDIWENREERAMVIRKLAEGEKVRNQEIGFRSKSGAIITGLYSAEIISIGAERCLLSLVNDITARKKAEEELRRSEERYRSLYNETPVMLHSIDHDGLLVSVSNYWLDTLGYERSEVIGRKTTEFMTDASRQYAEDVVLPEFFRTGSCKDIAYRFVKKNGEIMDVLLSAIAERNDEGEVVRSLAVMTDVTDRKRAQEEIEKLNTDLMARAMELENANREMETFSYSVSHDLRKPLTVISGYCQVIREVCGDHLKEECLGYLQEVQSGAVRMNELIDALLKLSCLTRSELHRETVDLSSIAHTVAAELTLTAPDRRVTFRIADGISVNGDAKLLRVVLENLFGNAWKYTANREEAVIELGVIDIDGTAACFVRDNGTGFNMADAEKLFLPFQRLPGAGEFKGHGIGLATVERIIRRHGGRIWAEGEPDKGATFWFAL</sequence>
<evidence type="ECO:0000259" key="13">
    <source>
        <dbReference type="PROSITE" id="PS50109"/>
    </source>
</evidence>
<feature type="coiled-coil region" evidence="11">
    <location>
        <begin position="640"/>
        <end position="667"/>
    </location>
</feature>
<feature type="transmembrane region" description="Helical" evidence="12">
    <location>
        <begin position="286"/>
        <end position="306"/>
    </location>
</feature>
<dbReference type="Pfam" id="PF13426">
    <property type="entry name" value="PAS_9"/>
    <property type="match status" value="1"/>
</dbReference>
<evidence type="ECO:0000313" key="18">
    <source>
        <dbReference type="Proteomes" id="UP000756860"/>
    </source>
</evidence>
<dbReference type="SMART" id="SM00065">
    <property type="entry name" value="GAF"/>
    <property type="match status" value="1"/>
</dbReference>
<evidence type="ECO:0000259" key="15">
    <source>
        <dbReference type="PROSITE" id="PS50113"/>
    </source>
</evidence>
<dbReference type="PANTHER" id="PTHR42878:SF15">
    <property type="entry name" value="BACTERIOPHYTOCHROME"/>
    <property type="match status" value="1"/>
</dbReference>
<dbReference type="InterPro" id="IPR001610">
    <property type="entry name" value="PAC"/>
</dbReference>
<dbReference type="SUPFAM" id="SSF55781">
    <property type="entry name" value="GAF domain-like"/>
    <property type="match status" value="1"/>
</dbReference>
<feature type="domain" description="PAC" evidence="15">
    <location>
        <begin position="731"/>
        <end position="783"/>
    </location>
</feature>
<dbReference type="Pfam" id="PF02518">
    <property type="entry name" value="HATPase_c"/>
    <property type="match status" value="1"/>
</dbReference>
<dbReference type="PROSITE" id="PS50113">
    <property type="entry name" value="PAC"/>
    <property type="match status" value="2"/>
</dbReference>
<dbReference type="SMART" id="SM00086">
    <property type="entry name" value="PAC"/>
    <property type="match status" value="2"/>
</dbReference>
<dbReference type="Pfam" id="PF00672">
    <property type="entry name" value="HAMP"/>
    <property type="match status" value="1"/>
</dbReference>
<evidence type="ECO:0000256" key="10">
    <source>
        <dbReference type="ARBA" id="ARBA00023136"/>
    </source>
</evidence>
<dbReference type="InterPro" id="IPR000014">
    <property type="entry name" value="PAS"/>
</dbReference>
<evidence type="ECO:0000256" key="12">
    <source>
        <dbReference type="SAM" id="Phobius"/>
    </source>
</evidence>
<proteinExistence type="predicted"/>
<name>A0ABS5SEL5_9BACT</name>
<dbReference type="SUPFAM" id="SSF158472">
    <property type="entry name" value="HAMP domain-like"/>
    <property type="match status" value="1"/>
</dbReference>
<feature type="domain" description="PAS" evidence="14">
    <location>
        <begin position="657"/>
        <end position="728"/>
    </location>
</feature>
<feature type="domain" description="PAS" evidence="14">
    <location>
        <begin position="532"/>
        <end position="578"/>
    </location>
</feature>
<dbReference type="CDD" id="cd00082">
    <property type="entry name" value="HisKA"/>
    <property type="match status" value="1"/>
</dbReference>
<dbReference type="InterPro" id="IPR013767">
    <property type="entry name" value="PAS_fold"/>
</dbReference>
<dbReference type="EMBL" id="JAHCVK010000002">
    <property type="protein sequence ID" value="MBT0653056.1"/>
    <property type="molecule type" value="Genomic_DNA"/>
</dbReference>
<dbReference type="PROSITE" id="PS50885">
    <property type="entry name" value="HAMP"/>
    <property type="match status" value="1"/>
</dbReference>
<keyword evidence="11" id="KW-0175">Coiled coil</keyword>
<dbReference type="InterPro" id="IPR033479">
    <property type="entry name" value="dCache_1"/>
</dbReference>
<keyword evidence="18" id="KW-1185">Reference proteome</keyword>
<dbReference type="PROSITE" id="PS50109">
    <property type="entry name" value="HIS_KIN"/>
    <property type="match status" value="1"/>
</dbReference>
<evidence type="ECO:0000256" key="6">
    <source>
        <dbReference type="ARBA" id="ARBA00022679"/>
    </source>
</evidence>
<feature type="coiled-coil region" evidence="11">
    <location>
        <begin position="774"/>
        <end position="801"/>
    </location>
</feature>
<gene>
    <name evidence="17" type="ORF">KI810_08320</name>
</gene>
<dbReference type="InterPro" id="IPR003594">
    <property type="entry name" value="HATPase_dom"/>
</dbReference>
<dbReference type="Gene3D" id="3.30.450.40">
    <property type="match status" value="1"/>
</dbReference>
<evidence type="ECO:0000256" key="1">
    <source>
        <dbReference type="ARBA" id="ARBA00000085"/>
    </source>
</evidence>
<dbReference type="PRINTS" id="PR00344">
    <property type="entry name" value="BCTRLSENSOR"/>
</dbReference>
<dbReference type="SMART" id="SM00388">
    <property type="entry name" value="HisKA"/>
    <property type="match status" value="1"/>
</dbReference>
<protein>
    <recommendedName>
        <fullName evidence="3">histidine kinase</fullName>
        <ecNumber evidence="3">2.7.13.3</ecNumber>
    </recommendedName>
</protein>
<dbReference type="SUPFAM" id="SSF55785">
    <property type="entry name" value="PYP-like sensor domain (PAS domain)"/>
    <property type="match status" value="2"/>
</dbReference>
<feature type="domain" description="PAC" evidence="15">
    <location>
        <begin position="606"/>
        <end position="656"/>
    </location>
</feature>
<accession>A0ABS5SEL5</accession>
<evidence type="ECO:0000313" key="17">
    <source>
        <dbReference type="EMBL" id="MBT0653056.1"/>
    </source>
</evidence>
<dbReference type="PROSITE" id="PS50112">
    <property type="entry name" value="PAS"/>
    <property type="match status" value="2"/>
</dbReference>
<keyword evidence="8" id="KW-0418">Kinase</keyword>
<dbReference type="Gene3D" id="3.30.450.20">
    <property type="entry name" value="PAS domain"/>
    <property type="match status" value="3"/>
</dbReference>
<dbReference type="Gene3D" id="6.10.340.10">
    <property type="match status" value="1"/>
</dbReference>
<evidence type="ECO:0000259" key="16">
    <source>
        <dbReference type="PROSITE" id="PS50885"/>
    </source>
</evidence>
<dbReference type="InterPro" id="IPR003660">
    <property type="entry name" value="HAMP_dom"/>
</dbReference>
<keyword evidence="7 12" id="KW-0812">Transmembrane</keyword>
<dbReference type="SUPFAM" id="SSF55874">
    <property type="entry name" value="ATPase domain of HSP90 chaperone/DNA topoisomerase II/histidine kinase"/>
    <property type="match status" value="1"/>
</dbReference>
<evidence type="ECO:0000256" key="9">
    <source>
        <dbReference type="ARBA" id="ARBA00022989"/>
    </source>
</evidence>
<dbReference type="InterPro" id="IPR003661">
    <property type="entry name" value="HisK_dim/P_dom"/>
</dbReference>
<dbReference type="Pfam" id="PF13185">
    <property type="entry name" value="GAF_2"/>
    <property type="match status" value="1"/>
</dbReference>
<keyword evidence="5" id="KW-0597">Phosphoprotein</keyword>
<evidence type="ECO:0000256" key="4">
    <source>
        <dbReference type="ARBA" id="ARBA00022475"/>
    </source>
</evidence>
<dbReference type="InterPro" id="IPR036890">
    <property type="entry name" value="HATPase_C_sf"/>
</dbReference>
<dbReference type="InterPro" id="IPR050351">
    <property type="entry name" value="BphY/WalK/GraS-like"/>
</dbReference>